<dbReference type="EMBL" id="JACHBK010000005">
    <property type="protein sequence ID" value="MBB5535704.1"/>
    <property type="molecule type" value="Genomic_DNA"/>
</dbReference>
<evidence type="ECO:0000259" key="4">
    <source>
        <dbReference type="PROSITE" id="PS01124"/>
    </source>
</evidence>
<accession>A0A7W8UBD4</accession>
<sequence>MCIAQSNIDCRCNEHAGKQGRISAMSIISPTVARFEYVLTGAEESFLWRRDDYPWERNVWNFHPEVEIHYIPNASGVLLAGDHVGAFTPGHISVIGSNLPHDWVTPLGADERIPGRDIVIQFLPSKLEQASAFLPELAGLCDFLTRAQRGLSFKGRARERAEALILDMEFQTGSVRLSTFLSLLSLLRDTDEFDTLSSEAYVPDLSYGSLEALQQVFAYLFANLSEDIRLPDMARMVGMSNSAFSRFFKKNSGHSFTDHVNKLRIWKAGQLLTDTSMPITDICFEVGYRNLSNFNRVFLRHHNLTPTRYRRLSTNRRTFPLPQTVIDRMRV</sequence>
<dbReference type="PANTHER" id="PTHR43280">
    <property type="entry name" value="ARAC-FAMILY TRANSCRIPTIONAL REGULATOR"/>
    <property type="match status" value="1"/>
</dbReference>
<dbReference type="InterPro" id="IPR018060">
    <property type="entry name" value="HTH_AraC"/>
</dbReference>
<feature type="domain" description="HTH araC/xylS-type" evidence="4">
    <location>
        <begin position="214"/>
        <end position="312"/>
    </location>
</feature>
<dbReference type="Proteomes" id="UP000585507">
    <property type="component" value="Unassembled WGS sequence"/>
</dbReference>
<dbReference type="PROSITE" id="PS01124">
    <property type="entry name" value="HTH_ARAC_FAMILY_2"/>
    <property type="match status" value="1"/>
</dbReference>
<dbReference type="AlphaFoldDB" id="A0A7W8UBD4"/>
<dbReference type="Pfam" id="PF12833">
    <property type="entry name" value="HTH_18"/>
    <property type="match status" value="1"/>
</dbReference>
<keyword evidence="3" id="KW-0804">Transcription</keyword>
<dbReference type="Gene3D" id="1.10.10.60">
    <property type="entry name" value="Homeodomain-like"/>
    <property type="match status" value="2"/>
</dbReference>
<organism evidence="5 6">
    <name type="scientific">Rhizobium giardinii</name>
    <dbReference type="NCBI Taxonomy" id="56731"/>
    <lineage>
        <taxon>Bacteria</taxon>
        <taxon>Pseudomonadati</taxon>
        <taxon>Pseudomonadota</taxon>
        <taxon>Alphaproteobacteria</taxon>
        <taxon>Hyphomicrobiales</taxon>
        <taxon>Rhizobiaceae</taxon>
        <taxon>Rhizobium/Agrobacterium group</taxon>
        <taxon>Rhizobium</taxon>
    </lineage>
</organism>
<dbReference type="SMART" id="SM00342">
    <property type="entry name" value="HTH_ARAC"/>
    <property type="match status" value="1"/>
</dbReference>
<keyword evidence="6" id="KW-1185">Reference proteome</keyword>
<keyword evidence="2 5" id="KW-0238">DNA-binding</keyword>
<dbReference type="GO" id="GO:0043565">
    <property type="term" value="F:sequence-specific DNA binding"/>
    <property type="evidence" value="ECO:0007669"/>
    <property type="project" value="InterPro"/>
</dbReference>
<evidence type="ECO:0000313" key="5">
    <source>
        <dbReference type="EMBL" id="MBB5535704.1"/>
    </source>
</evidence>
<evidence type="ECO:0000313" key="6">
    <source>
        <dbReference type="Proteomes" id="UP000585507"/>
    </source>
</evidence>
<gene>
    <name evidence="5" type="ORF">GGD55_002408</name>
</gene>
<evidence type="ECO:0000256" key="2">
    <source>
        <dbReference type="ARBA" id="ARBA00023125"/>
    </source>
</evidence>
<evidence type="ECO:0000256" key="3">
    <source>
        <dbReference type="ARBA" id="ARBA00023163"/>
    </source>
</evidence>
<dbReference type="GO" id="GO:0003700">
    <property type="term" value="F:DNA-binding transcription factor activity"/>
    <property type="evidence" value="ECO:0007669"/>
    <property type="project" value="InterPro"/>
</dbReference>
<dbReference type="InterPro" id="IPR009057">
    <property type="entry name" value="Homeodomain-like_sf"/>
</dbReference>
<dbReference type="SUPFAM" id="SSF46689">
    <property type="entry name" value="Homeodomain-like"/>
    <property type="match status" value="2"/>
</dbReference>
<dbReference type="PANTHER" id="PTHR43280:SF27">
    <property type="entry name" value="TRANSCRIPTIONAL REGULATOR MTLR"/>
    <property type="match status" value="1"/>
</dbReference>
<reference evidence="5 6" key="1">
    <citation type="submission" date="2020-08" db="EMBL/GenBank/DDBJ databases">
        <title>Genomic Encyclopedia of Type Strains, Phase IV (KMG-V): Genome sequencing to study the core and pangenomes of soil and plant-associated prokaryotes.</title>
        <authorList>
            <person name="Whitman W."/>
        </authorList>
    </citation>
    <scope>NUCLEOTIDE SEQUENCE [LARGE SCALE GENOMIC DNA]</scope>
    <source>
        <strain evidence="5 6">SEMIA 4084</strain>
    </source>
</reference>
<keyword evidence="1" id="KW-0805">Transcription regulation</keyword>
<comment type="caution">
    <text evidence="5">The sequence shown here is derived from an EMBL/GenBank/DDBJ whole genome shotgun (WGS) entry which is preliminary data.</text>
</comment>
<protein>
    <submittedName>
        <fullName evidence="5">AraC-like DNA-binding protein</fullName>
    </submittedName>
</protein>
<name>A0A7W8UBD4_9HYPH</name>
<dbReference type="CDD" id="cd06976">
    <property type="entry name" value="cupin_MtlR-like_N"/>
    <property type="match status" value="1"/>
</dbReference>
<proteinExistence type="predicted"/>
<evidence type="ECO:0000256" key="1">
    <source>
        <dbReference type="ARBA" id="ARBA00023015"/>
    </source>
</evidence>